<accession>A0A2G5CCW9</accession>
<gene>
    <name evidence="2" type="ORF">AQUCO_06200007v1</name>
</gene>
<keyword evidence="3" id="KW-1185">Reference proteome</keyword>
<organism evidence="2 3">
    <name type="scientific">Aquilegia coerulea</name>
    <name type="common">Rocky mountain columbine</name>
    <dbReference type="NCBI Taxonomy" id="218851"/>
    <lineage>
        <taxon>Eukaryota</taxon>
        <taxon>Viridiplantae</taxon>
        <taxon>Streptophyta</taxon>
        <taxon>Embryophyta</taxon>
        <taxon>Tracheophyta</taxon>
        <taxon>Spermatophyta</taxon>
        <taxon>Magnoliopsida</taxon>
        <taxon>Ranunculales</taxon>
        <taxon>Ranunculaceae</taxon>
        <taxon>Thalictroideae</taxon>
        <taxon>Aquilegia</taxon>
    </lineage>
</organism>
<keyword evidence="1" id="KW-0812">Transmembrane</keyword>
<sequence length="67" mass="8103">MAFLTKFVGSISSFYFFIYFYPKFVDMSFDVFMLMISILCGEMVWHFSSSVRLRVEEDYPIYFFQSL</sequence>
<feature type="transmembrane region" description="Helical" evidence="1">
    <location>
        <begin position="7"/>
        <end position="25"/>
    </location>
</feature>
<dbReference type="EMBL" id="KZ305079">
    <property type="protein sequence ID" value="PIA29109.1"/>
    <property type="molecule type" value="Genomic_DNA"/>
</dbReference>
<dbReference type="InParanoid" id="A0A2G5CCW9"/>
<proteinExistence type="predicted"/>
<evidence type="ECO:0000256" key="1">
    <source>
        <dbReference type="SAM" id="Phobius"/>
    </source>
</evidence>
<evidence type="ECO:0000313" key="3">
    <source>
        <dbReference type="Proteomes" id="UP000230069"/>
    </source>
</evidence>
<dbReference type="OrthoDB" id="9970435at2759"/>
<feature type="transmembrane region" description="Helical" evidence="1">
    <location>
        <begin position="31"/>
        <end position="48"/>
    </location>
</feature>
<dbReference type="Proteomes" id="UP000230069">
    <property type="component" value="Unassembled WGS sequence"/>
</dbReference>
<keyword evidence="1" id="KW-1133">Transmembrane helix</keyword>
<name>A0A2G5CCW9_AQUCA</name>
<protein>
    <submittedName>
        <fullName evidence="2">Uncharacterized protein</fullName>
    </submittedName>
</protein>
<dbReference type="AlphaFoldDB" id="A0A2G5CCW9"/>
<keyword evidence="1" id="KW-0472">Membrane</keyword>
<evidence type="ECO:0000313" key="2">
    <source>
        <dbReference type="EMBL" id="PIA29109.1"/>
    </source>
</evidence>
<reference evidence="2 3" key="1">
    <citation type="submission" date="2017-09" db="EMBL/GenBank/DDBJ databases">
        <title>WGS assembly of Aquilegia coerulea Goldsmith.</title>
        <authorList>
            <person name="Hodges S."/>
            <person name="Kramer E."/>
            <person name="Nordborg M."/>
            <person name="Tomkins J."/>
            <person name="Borevitz J."/>
            <person name="Derieg N."/>
            <person name="Yan J."/>
            <person name="Mihaltcheva S."/>
            <person name="Hayes R.D."/>
            <person name="Rokhsar D."/>
        </authorList>
    </citation>
    <scope>NUCLEOTIDE SEQUENCE [LARGE SCALE GENOMIC DNA]</scope>
    <source>
        <strain evidence="3">cv. Goldsmith</strain>
    </source>
</reference>